<dbReference type="InterPro" id="IPR036650">
    <property type="entry name" value="CAT_RNA-bd_dom_sf"/>
</dbReference>
<dbReference type="Pfam" id="PF03123">
    <property type="entry name" value="CAT_RBD"/>
    <property type="match status" value="1"/>
</dbReference>
<evidence type="ECO:0000313" key="4">
    <source>
        <dbReference type="Proteomes" id="UP000013085"/>
    </source>
</evidence>
<name>A0A0E2HC97_9FIRM</name>
<dbReference type="PANTHER" id="PTHR30185">
    <property type="entry name" value="CRYPTIC BETA-GLUCOSIDE BGL OPERON ANTITERMINATOR"/>
    <property type="match status" value="1"/>
</dbReference>
<dbReference type="Gene3D" id="2.30.24.10">
    <property type="entry name" value="CAT RNA-binding domain"/>
    <property type="match status" value="1"/>
</dbReference>
<dbReference type="PATRIC" id="fig|999408.3.peg.2169"/>
<evidence type="ECO:0000259" key="2">
    <source>
        <dbReference type="PROSITE" id="PS51372"/>
    </source>
</evidence>
<dbReference type="InterPro" id="IPR050661">
    <property type="entry name" value="BglG_antiterminators"/>
</dbReference>
<evidence type="ECO:0000256" key="1">
    <source>
        <dbReference type="ARBA" id="ARBA00022737"/>
    </source>
</evidence>
<dbReference type="GeneID" id="57960212"/>
<dbReference type="GO" id="GO:0006355">
    <property type="term" value="P:regulation of DNA-templated transcription"/>
    <property type="evidence" value="ECO:0007669"/>
    <property type="project" value="InterPro"/>
</dbReference>
<dbReference type="Proteomes" id="UP000013085">
    <property type="component" value="Unassembled WGS sequence"/>
</dbReference>
<dbReference type="InterPro" id="IPR036634">
    <property type="entry name" value="PRD_sf"/>
</dbReference>
<dbReference type="InterPro" id="IPR004341">
    <property type="entry name" value="CAT_RNA-bd_dom"/>
</dbReference>
<feature type="domain" description="PRD" evidence="2">
    <location>
        <begin position="171"/>
        <end position="277"/>
    </location>
</feature>
<comment type="caution">
    <text evidence="3">The sequence shown here is derived from an EMBL/GenBank/DDBJ whole genome shotgun (WGS) entry which is preliminary data.</text>
</comment>
<feature type="domain" description="PRD" evidence="2">
    <location>
        <begin position="65"/>
        <end position="170"/>
    </location>
</feature>
<dbReference type="AlphaFoldDB" id="A0A0E2HC97"/>
<keyword evidence="1" id="KW-0677">Repeat</keyword>
<dbReference type="NCBIfam" id="NF046042">
    <property type="entry name" value="LicT"/>
    <property type="match status" value="1"/>
</dbReference>
<dbReference type="RefSeq" id="WP_002583246.1">
    <property type="nucleotide sequence ID" value="NZ_KB851019.1"/>
</dbReference>
<gene>
    <name evidence="3" type="ORF">HMPREF1090_02021</name>
</gene>
<dbReference type="SMART" id="SM01061">
    <property type="entry name" value="CAT_RBD"/>
    <property type="match status" value="1"/>
</dbReference>
<dbReference type="PROSITE" id="PS51372">
    <property type="entry name" value="PRD_2"/>
    <property type="match status" value="2"/>
</dbReference>
<organism evidence="3 4">
    <name type="scientific">[Clostridium] clostridioforme 90A8</name>
    <dbReference type="NCBI Taxonomy" id="999408"/>
    <lineage>
        <taxon>Bacteria</taxon>
        <taxon>Bacillati</taxon>
        <taxon>Bacillota</taxon>
        <taxon>Clostridia</taxon>
        <taxon>Lachnospirales</taxon>
        <taxon>Lachnospiraceae</taxon>
        <taxon>Enterocloster</taxon>
    </lineage>
</organism>
<dbReference type="Gene3D" id="1.10.1790.10">
    <property type="entry name" value="PRD domain"/>
    <property type="match status" value="2"/>
</dbReference>
<dbReference type="Pfam" id="PF00874">
    <property type="entry name" value="PRD"/>
    <property type="match status" value="2"/>
</dbReference>
<dbReference type="HOGENOM" id="CLU_078802_0_0_9"/>
<dbReference type="EMBL" id="AGYR01000018">
    <property type="protein sequence ID" value="ENZ17251.1"/>
    <property type="molecule type" value="Genomic_DNA"/>
</dbReference>
<dbReference type="SUPFAM" id="SSF50151">
    <property type="entry name" value="SacY-like RNA-binding domain"/>
    <property type="match status" value="1"/>
</dbReference>
<reference evidence="3 4" key="1">
    <citation type="submission" date="2013-01" db="EMBL/GenBank/DDBJ databases">
        <title>The Genome Sequence of Clostridium clostridioforme 90A8.</title>
        <authorList>
            <consortium name="The Broad Institute Genome Sequencing Platform"/>
            <person name="Earl A."/>
            <person name="Ward D."/>
            <person name="Feldgarden M."/>
            <person name="Gevers D."/>
            <person name="Courvalin P."/>
            <person name="Lambert T."/>
            <person name="Walker B."/>
            <person name="Young S.K."/>
            <person name="Zeng Q."/>
            <person name="Gargeya S."/>
            <person name="Fitzgerald M."/>
            <person name="Haas B."/>
            <person name="Abouelleil A."/>
            <person name="Alvarado L."/>
            <person name="Arachchi H.M."/>
            <person name="Berlin A.M."/>
            <person name="Chapman S.B."/>
            <person name="Dewar J."/>
            <person name="Goldberg J."/>
            <person name="Griggs A."/>
            <person name="Gujja S."/>
            <person name="Hansen M."/>
            <person name="Howarth C."/>
            <person name="Imamovic A."/>
            <person name="Larimer J."/>
            <person name="McCowan C."/>
            <person name="Murphy C."/>
            <person name="Neiman D."/>
            <person name="Pearson M."/>
            <person name="Priest M."/>
            <person name="Roberts A."/>
            <person name="Saif S."/>
            <person name="Shea T."/>
            <person name="Sisk P."/>
            <person name="Sykes S."/>
            <person name="Wortman J."/>
            <person name="Nusbaum C."/>
            <person name="Birren B."/>
        </authorList>
    </citation>
    <scope>NUCLEOTIDE SEQUENCE [LARGE SCALE GENOMIC DNA]</scope>
    <source>
        <strain evidence="3 4">90A8</strain>
    </source>
</reference>
<evidence type="ECO:0000313" key="3">
    <source>
        <dbReference type="EMBL" id="ENZ17251.1"/>
    </source>
</evidence>
<proteinExistence type="predicted"/>
<accession>A0A0E2HC97</accession>
<sequence length="277" mass="32953">MVIEKVLNNNMVISRNPEGKEIILQGKGIGFNKRKRDSIVSTQVERIFTPNDKNEIKRFQDFFAKLPDEYWEIAEQMTHYAREVCELKVSERVLIPVCDHLAGAVERYQSGAVLKNPMLWEVKHLYPKEYQVGCRGLELVKKRFHIQMEPDEAAFLAFHYVCSQLGDSQVENLEAITRLIKEITQIVEACYQIRMDEESWDYQRFITHLKFFAKRMFEGKQCAGSEDEWFHLIKEKYPQSYKCIVKIADFIHDVYHYELNREEMLYLMIHIEKITRQ</sequence>
<dbReference type="PANTHER" id="PTHR30185:SF15">
    <property type="entry name" value="CRYPTIC BETA-GLUCOSIDE BGL OPERON ANTITERMINATOR"/>
    <property type="match status" value="1"/>
</dbReference>
<dbReference type="InterPro" id="IPR011608">
    <property type="entry name" value="PRD"/>
</dbReference>
<dbReference type="SUPFAM" id="SSF63520">
    <property type="entry name" value="PTS-regulatory domain, PRD"/>
    <property type="match status" value="2"/>
</dbReference>
<protein>
    <recommendedName>
        <fullName evidence="2">PRD domain-containing protein</fullName>
    </recommendedName>
</protein>
<dbReference type="GO" id="GO:0003723">
    <property type="term" value="F:RNA binding"/>
    <property type="evidence" value="ECO:0007669"/>
    <property type="project" value="InterPro"/>
</dbReference>